<evidence type="ECO:0000256" key="3">
    <source>
        <dbReference type="ARBA" id="ARBA00022801"/>
    </source>
</evidence>
<gene>
    <name evidence="6" type="primary">atsA_26</name>
    <name evidence="6" type="ORF">L21SP3_01932</name>
</gene>
<dbReference type="RefSeq" id="WP_077541009.1">
    <property type="nucleotide sequence ID" value="NZ_CP019633.1"/>
</dbReference>
<dbReference type="PANTHER" id="PTHR42693:SF53">
    <property type="entry name" value="ENDO-4-O-SULFATASE"/>
    <property type="match status" value="1"/>
</dbReference>
<dbReference type="GO" id="GO:0004065">
    <property type="term" value="F:arylsulfatase activity"/>
    <property type="evidence" value="ECO:0007669"/>
    <property type="project" value="UniProtKB-EC"/>
</dbReference>
<keyword evidence="3 6" id="KW-0378">Hydrolase</keyword>
<dbReference type="InterPro" id="IPR000917">
    <property type="entry name" value="Sulfatase_N"/>
</dbReference>
<dbReference type="CDD" id="cd16151">
    <property type="entry name" value="sulfatase_like"/>
    <property type="match status" value="1"/>
</dbReference>
<evidence type="ECO:0000313" key="6">
    <source>
        <dbReference type="EMBL" id="AQQ10106.1"/>
    </source>
</evidence>
<dbReference type="KEGG" id="pbu:L21SP3_01932"/>
<keyword evidence="4" id="KW-0106">Calcium</keyword>
<organism evidence="6 7">
    <name type="scientific">Sedimentisphaera cyanobacteriorum</name>
    <dbReference type="NCBI Taxonomy" id="1940790"/>
    <lineage>
        <taxon>Bacteria</taxon>
        <taxon>Pseudomonadati</taxon>
        <taxon>Planctomycetota</taxon>
        <taxon>Phycisphaerae</taxon>
        <taxon>Sedimentisphaerales</taxon>
        <taxon>Sedimentisphaeraceae</taxon>
        <taxon>Sedimentisphaera</taxon>
    </lineage>
</organism>
<dbReference type="AlphaFoldDB" id="A0A1Q2HS79"/>
<reference evidence="7" key="1">
    <citation type="submission" date="2017-02" db="EMBL/GenBank/DDBJ databases">
        <title>Comparative genomics and description of representatives of a novel lineage of planctomycetes thriving in anoxic sediments.</title>
        <authorList>
            <person name="Spring S."/>
            <person name="Bunk B."/>
            <person name="Sproer C."/>
            <person name="Klenk H.-P."/>
        </authorList>
    </citation>
    <scope>NUCLEOTIDE SEQUENCE [LARGE SCALE GENOMIC DNA]</scope>
    <source>
        <strain evidence="7">L21-RPul-D3</strain>
    </source>
</reference>
<dbReference type="OrthoDB" id="9783154at2"/>
<proteinExistence type="inferred from homology"/>
<sequence length="472" mass="53974">MKNLSRRSFMKSIGSAAAVFASGGCGNISAITSSNSIKRPNILLILGDDIGRETISCYGGESYSTPNIDKLAAEGMRFKNCYATPICSPTRVELLTGKYSFRNYTKWRELKDDQTTFPQILQQNGYRTAIAGKWQLEDWDEQPKGIEKAGYDEYLSLDHPKMLSYSKRDEGNVFWKIPTLYKNGKHIDPGYEYAEDLFYEFTKDFISRDSEKPWLMEYHMNLCHRPFMPTPDSDVIKEGGKSAIDKFLGFEGETKYFSDMLSYADKLVGKLVEVLEKTGQRDNTLVIFTADNGTDNVWEAKQLRSEYRNRMVEGGKYKTSDLGAAVPFIANCPGMLKSGVVTEELIDFSDILPSFCDAAGARLPEGLETDGRSFIPLLKGDSSNARDWIYSWGGFIKTSRRYKDPVKYKDEHLHIIRNKRWKYYSDGRIFDIINDPFEENPFKESENEQADKAREYLEAELAKLRSSGRRLW</sequence>
<dbReference type="SUPFAM" id="SSF53649">
    <property type="entry name" value="Alkaline phosphatase-like"/>
    <property type="match status" value="1"/>
</dbReference>
<comment type="similarity">
    <text evidence="1">Belongs to the sulfatase family.</text>
</comment>
<accession>A0A1Q2HS79</accession>
<dbReference type="Proteomes" id="UP000188273">
    <property type="component" value="Chromosome"/>
</dbReference>
<name>A0A1Q2HS79_9BACT</name>
<dbReference type="Pfam" id="PF00884">
    <property type="entry name" value="Sulfatase"/>
    <property type="match status" value="1"/>
</dbReference>
<dbReference type="PROSITE" id="PS51318">
    <property type="entry name" value="TAT"/>
    <property type="match status" value="1"/>
</dbReference>
<dbReference type="EMBL" id="CP019633">
    <property type="protein sequence ID" value="AQQ10106.1"/>
    <property type="molecule type" value="Genomic_DNA"/>
</dbReference>
<dbReference type="InterPro" id="IPR006311">
    <property type="entry name" value="TAT_signal"/>
</dbReference>
<protein>
    <submittedName>
        <fullName evidence="6">Arylsulfatase</fullName>
        <ecNumber evidence="6">3.1.6.1</ecNumber>
    </submittedName>
</protein>
<dbReference type="InterPro" id="IPR024607">
    <property type="entry name" value="Sulfatase_CS"/>
</dbReference>
<feature type="domain" description="Sulfatase N-terminal" evidence="5">
    <location>
        <begin position="40"/>
        <end position="361"/>
    </location>
</feature>
<evidence type="ECO:0000256" key="4">
    <source>
        <dbReference type="ARBA" id="ARBA00022837"/>
    </source>
</evidence>
<dbReference type="STRING" id="1940790.L21SP3_01932"/>
<evidence type="ECO:0000259" key="5">
    <source>
        <dbReference type="Pfam" id="PF00884"/>
    </source>
</evidence>
<evidence type="ECO:0000256" key="2">
    <source>
        <dbReference type="ARBA" id="ARBA00022723"/>
    </source>
</evidence>
<dbReference type="GO" id="GO:0046872">
    <property type="term" value="F:metal ion binding"/>
    <property type="evidence" value="ECO:0007669"/>
    <property type="project" value="UniProtKB-KW"/>
</dbReference>
<dbReference type="PROSITE" id="PS51257">
    <property type="entry name" value="PROKAR_LIPOPROTEIN"/>
    <property type="match status" value="1"/>
</dbReference>
<dbReference type="PROSITE" id="PS00523">
    <property type="entry name" value="SULFATASE_1"/>
    <property type="match status" value="1"/>
</dbReference>
<keyword evidence="2" id="KW-0479">Metal-binding</keyword>
<keyword evidence="7" id="KW-1185">Reference proteome</keyword>
<evidence type="ECO:0000256" key="1">
    <source>
        <dbReference type="ARBA" id="ARBA00008779"/>
    </source>
</evidence>
<evidence type="ECO:0000313" key="7">
    <source>
        <dbReference type="Proteomes" id="UP000188273"/>
    </source>
</evidence>
<dbReference type="InterPro" id="IPR050738">
    <property type="entry name" value="Sulfatase"/>
</dbReference>
<dbReference type="PANTHER" id="PTHR42693">
    <property type="entry name" value="ARYLSULFATASE FAMILY MEMBER"/>
    <property type="match status" value="1"/>
</dbReference>
<dbReference type="InterPro" id="IPR017850">
    <property type="entry name" value="Alkaline_phosphatase_core_sf"/>
</dbReference>
<dbReference type="Gene3D" id="3.40.720.10">
    <property type="entry name" value="Alkaline Phosphatase, subunit A"/>
    <property type="match status" value="1"/>
</dbReference>
<dbReference type="EC" id="3.1.6.1" evidence="6"/>